<protein>
    <submittedName>
        <fullName evidence="2">Uncharacterized protein</fullName>
    </submittedName>
</protein>
<reference evidence="2" key="3">
    <citation type="journal article" date="2019" name="Int. J. Syst. Evol. Microbiol.">
        <title>Natronolimnobius sulfurireducens sp. nov. and Halalkaliarchaeum desulfuricum gen. nov., sp. nov., the first sulfur-respiring alkaliphilic haloarchaea from hypersaline alkaline lakes.</title>
        <authorList>
            <person name="Sorokin D.Y."/>
            <person name="Yakimov M."/>
            <person name="Messina E."/>
            <person name="Merkel A.Y."/>
            <person name="Bale N.J."/>
            <person name="Sinninghe Damste J.S."/>
        </authorList>
    </citation>
    <scope>NUCLEOTIDE SEQUENCE</scope>
    <source>
        <strain evidence="2">AArc-Mg</strain>
        <strain evidence="1">AArc1</strain>
    </source>
</reference>
<evidence type="ECO:0000313" key="2">
    <source>
        <dbReference type="EMBL" id="AXR81243.1"/>
    </source>
</evidence>
<evidence type="ECO:0000313" key="3">
    <source>
        <dbReference type="Proteomes" id="UP000258613"/>
    </source>
</evidence>
<dbReference type="Proteomes" id="UP000258613">
    <property type="component" value="Chromosome"/>
</dbReference>
<reference evidence="4" key="1">
    <citation type="submission" date="2017-10" db="EMBL/GenBank/DDBJ databases">
        <title>Phenotypic and genomic properties of facultatively anaerobic sulfur-reducing natronoarchaea from hypersaline soda lakes.</title>
        <authorList>
            <person name="Sorokin D.Y."/>
            <person name="Kublanov I.V."/>
            <person name="Roman P."/>
            <person name="Sinninghe Damste J.S."/>
            <person name="Golyshin P.N."/>
            <person name="Rojo D."/>
            <person name="Ciordia S."/>
            <person name="Mena Md.C."/>
            <person name="Ferrer M."/>
            <person name="Messina E."/>
            <person name="Smedile F."/>
            <person name="La Spada G."/>
            <person name="La Cono V."/>
            <person name="Yakimov M.M."/>
        </authorList>
    </citation>
    <scope>NUCLEOTIDE SEQUENCE [LARGE SCALE GENOMIC DNA]</scope>
    <source>
        <strain evidence="4">AArc1</strain>
    </source>
</reference>
<keyword evidence="3" id="KW-1185">Reference proteome</keyword>
<dbReference type="KEGG" id="nag:AArcMg_1227"/>
<dbReference type="Proteomes" id="UP000258707">
    <property type="component" value="Chromosome"/>
</dbReference>
<dbReference type="KEGG" id="nan:AArc1_2390"/>
<organism evidence="2 3">
    <name type="scientific">Natrarchaeobaculum sulfurireducens</name>
    <dbReference type="NCBI Taxonomy" id="2044521"/>
    <lineage>
        <taxon>Archaea</taxon>
        <taxon>Methanobacteriati</taxon>
        <taxon>Methanobacteriota</taxon>
        <taxon>Stenosarchaea group</taxon>
        <taxon>Halobacteria</taxon>
        <taxon>Halobacteriales</taxon>
        <taxon>Natrialbaceae</taxon>
        <taxon>Natrarchaeobaculum</taxon>
    </lineage>
</organism>
<reference evidence="3" key="2">
    <citation type="submission" date="2018-02" db="EMBL/GenBank/DDBJ databases">
        <title>Phenotypic and genomic properties of facultatively anaerobic sulfur-reducing natronoarchaea from hypersaline soda lakes.</title>
        <authorList>
            <person name="Sorokin D.Y."/>
            <person name="Kublanov I.V."/>
            <person name="Roman P."/>
            <person name="Sinninghe Damste J.S."/>
            <person name="Golyshin P.N."/>
            <person name="Rojo D."/>
            <person name="Ciordia S."/>
            <person name="Mena M.D.C."/>
            <person name="Ferrer M."/>
            <person name="Messina E."/>
            <person name="Smedile F."/>
            <person name="La Spada G."/>
            <person name="La Cono V."/>
            <person name="Yakimov M.M."/>
        </authorList>
    </citation>
    <scope>NUCLEOTIDE SEQUENCE [LARGE SCALE GENOMIC DNA]</scope>
    <source>
        <strain evidence="3">AArc-Mg</strain>
    </source>
</reference>
<evidence type="ECO:0000313" key="1">
    <source>
        <dbReference type="EMBL" id="AXR78705.1"/>
    </source>
</evidence>
<dbReference type="EMBL" id="CP024047">
    <property type="protein sequence ID" value="AXR78705.1"/>
    <property type="molecule type" value="Genomic_DNA"/>
</dbReference>
<accession>A0A346PGR0</accession>
<dbReference type="AlphaFoldDB" id="A0A346PNZ8"/>
<dbReference type="EMBL" id="CP027033">
    <property type="protein sequence ID" value="AXR81243.1"/>
    <property type="molecule type" value="Genomic_DNA"/>
</dbReference>
<sequence length="116" mass="12993">MNEKWIRGHDDDGTEVVYSVIHDSMNVPYVIESHDEVALFDGRRERRPTIDAETHEELANRYDAVEYGLNICARDGRHDCRGGAVSREAFNAVQVGEEATVAVASSRLHLLPLDAD</sequence>
<proteinExistence type="predicted"/>
<accession>A0A346PNZ8</accession>
<gene>
    <name evidence="1" type="ORF">AArc1_2390</name>
    <name evidence="2" type="ORF">AArcMg_1227</name>
</gene>
<name>A0A346PNZ8_9EURY</name>
<evidence type="ECO:0000313" key="4">
    <source>
        <dbReference type="Proteomes" id="UP000258707"/>
    </source>
</evidence>